<feature type="transmembrane region" description="Helical" evidence="1">
    <location>
        <begin position="349"/>
        <end position="369"/>
    </location>
</feature>
<proteinExistence type="predicted"/>
<protein>
    <submittedName>
        <fullName evidence="2">Uncharacterized protein</fullName>
    </submittedName>
</protein>
<reference evidence="2 3" key="1">
    <citation type="journal article" date="2016" name="Nat. Commun.">
        <title>Thousands of microbial genomes shed light on interconnected biogeochemical processes in an aquifer system.</title>
        <authorList>
            <person name="Anantharaman K."/>
            <person name="Brown C.T."/>
            <person name="Hug L.A."/>
            <person name="Sharon I."/>
            <person name="Castelle C.J."/>
            <person name="Probst A.J."/>
            <person name="Thomas B.C."/>
            <person name="Singh A."/>
            <person name="Wilkins M.J."/>
            <person name="Karaoz U."/>
            <person name="Brodie E.L."/>
            <person name="Williams K.H."/>
            <person name="Hubbard S.S."/>
            <person name="Banfield J.F."/>
        </authorList>
    </citation>
    <scope>NUCLEOTIDE SEQUENCE [LARGE SCALE GENOMIC DNA]</scope>
</reference>
<dbReference type="Proteomes" id="UP000178249">
    <property type="component" value="Unassembled WGS sequence"/>
</dbReference>
<sequence length="390" mass="43558">MRKFFAIALFIPILLVFVIATTAQVVKSSFLEAAPYKQLLVQHDVYGKIDEFASREIEKGGAQMFAQISILKSEDLVRAFRATFPAFFWQETLEGTLDQFFAWIRMKDSSLSLLVSLERPKEVFPNVARDILDQRFQELPVCAGQIGKDVSIPVCRLSSWKSWEDIFSVLPKDAPIKSTFIEDIVQTIPNHADLVAIAYNLELQSLKEKNNATGIPSLTADENGVLSFLFQPILPGGEPQFLKGLRQARSVVQIVLSALPYLWFGLGVLLLIFVLLVKNSLASTFRWIGSLFLFLGGIFLAIAYGLRELASSFLQPSLFEGKEIPADVSALMFGLIHDAADGVFIPLKIIAAGVLILSLLLFLVSMFVPHSREQSEIKRSFRLKMTKPLK</sequence>
<evidence type="ECO:0000256" key="1">
    <source>
        <dbReference type="SAM" id="Phobius"/>
    </source>
</evidence>
<dbReference type="EMBL" id="MFKP01000008">
    <property type="protein sequence ID" value="OGG44475.1"/>
    <property type="molecule type" value="Genomic_DNA"/>
</dbReference>
<organism evidence="2 3">
    <name type="scientific">Candidatus Kaiserbacteria bacterium RIFCSPHIGHO2_01_FULL_48_10</name>
    <dbReference type="NCBI Taxonomy" id="1798476"/>
    <lineage>
        <taxon>Bacteria</taxon>
        <taxon>Candidatus Kaiseribacteriota</taxon>
    </lineage>
</organism>
<evidence type="ECO:0000313" key="3">
    <source>
        <dbReference type="Proteomes" id="UP000178249"/>
    </source>
</evidence>
<evidence type="ECO:0000313" key="2">
    <source>
        <dbReference type="EMBL" id="OGG44475.1"/>
    </source>
</evidence>
<feature type="transmembrane region" description="Helical" evidence="1">
    <location>
        <begin position="284"/>
        <end position="306"/>
    </location>
</feature>
<keyword evidence="1" id="KW-1133">Transmembrane helix</keyword>
<keyword evidence="1" id="KW-0472">Membrane</keyword>
<name>A0A1F6C5P8_9BACT</name>
<dbReference type="AlphaFoldDB" id="A0A1F6C5P8"/>
<accession>A0A1F6C5P8</accession>
<feature type="transmembrane region" description="Helical" evidence="1">
    <location>
        <begin position="258"/>
        <end position="277"/>
    </location>
</feature>
<comment type="caution">
    <text evidence="2">The sequence shown here is derived from an EMBL/GenBank/DDBJ whole genome shotgun (WGS) entry which is preliminary data.</text>
</comment>
<gene>
    <name evidence="2" type="ORF">A2841_00140</name>
</gene>
<keyword evidence="1" id="KW-0812">Transmembrane</keyword>